<evidence type="ECO:0000313" key="2">
    <source>
        <dbReference type="Proteomes" id="UP001629214"/>
    </source>
</evidence>
<evidence type="ECO:0000313" key="1">
    <source>
        <dbReference type="EMBL" id="MFL9879703.1"/>
    </source>
</evidence>
<reference evidence="1 2" key="1">
    <citation type="journal article" date="2024" name="Chem. Sci.">
        <title>Discovery of megapolipeptins by genome mining of a Burkholderiales bacteria collection.</title>
        <authorList>
            <person name="Paulo B.S."/>
            <person name="Recchia M.J.J."/>
            <person name="Lee S."/>
            <person name="Fergusson C.H."/>
            <person name="Romanowski S.B."/>
            <person name="Hernandez A."/>
            <person name="Krull N."/>
            <person name="Liu D.Y."/>
            <person name="Cavanagh H."/>
            <person name="Bos A."/>
            <person name="Gray C.A."/>
            <person name="Murphy B.T."/>
            <person name="Linington R.G."/>
            <person name="Eustaquio A.S."/>
        </authorList>
    </citation>
    <scope>NUCLEOTIDE SEQUENCE [LARGE SCALE GENOMIC DNA]</scope>
    <source>
        <strain evidence="1 2">RL21-008-BIB-B</strain>
    </source>
</reference>
<dbReference type="Proteomes" id="UP001629214">
    <property type="component" value="Unassembled WGS sequence"/>
</dbReference>
<keyword evidence="2" id="KW-1185">Reference proteome</keyword>
<comment type="caution">
    <text evidence="1">The sequence shown here is derived from an EMBL/GenBank/DDBJ whole genome shotgun (WGS) entry which is preliminary data.</text>
</comment>
<accession>A0ABW8ZBM0</accession>
<sequence length="77" mass="8619">MPIEQVGDYEIEYAGVKLASDSNNWAATVTIFGPSTNPMHRNAIFPCQRVLLDTTFEDEKSAEQEARKAAVEMLPHH</sequence>
<gene>
    <name evidence="1" type="ORF">PQR63_14985</name>
</gene>
<proteinExistence type="predicted"/>
<organism evidence="1 2">
    <name type="scientific">Herbaspirillum rhizosphaerae</name>
    <dbReference type="NCBI Taxonomy" id="346179"/>
    <lineage>
        <taxon>Bacteria</taxon>
        <taxon>Pseudomonadati</taxon>
        <taxon>Pseudomonadota</taxon>
        <taxon>Betaproteobacteria</taxon>
        <taxon>Burkholderiales</taxon>
        <taxon>Oxalobacteraceae</taxon>
        <taxon>Herbaspirillum</taxon>
    </lineage>
</organism>
<name>A0ABW8ZBM0_9BURK</name>
<dbReference type="RefSeq" id="WP_408168799.1">
    <property type="nucleotide sequence ID" value="NZ_JAQQFR010000009.1"/>
</dbReference>
<protein>
    <submittedName>
        <fullName evidence="1">Uncharacterized protein</fullName>
    </submittedName>
</protein>
<dbReference type="EMBL" id="JAQQFR010000009">
    <property type="protein sequence ID" value="MFL9879703.1"/>
    <property type="molecule type" value="Genomic_DNA"/>
</dbReference>